<dbReference type="InterPro" id="IPR005149">
    <property type="entry name" value="Tscrpt_reg_PadR_N"/>
</dbReference>
<protein>
    <submittedName>
        <fullName evidence="2">PadR-like family transcriptional regulator</fullName>
    </submittedName>
</protein>
<evidence type="ECO:0000313" key="3">
    <source>
        <dbReference type="Proteomes" id="UP000012081"/>
    </source>
</evidence>
<dbReference type="PATRIC" id="fig|1300222.3.peg.3215"/>
<organism evidence="2 3">
    <name type="scientific">Brevibacillus borstelensis AK1</name>
    <dbReference type="NCBI Taxonomy" id="1300222"/>
    <lineage>
        <taxon>Bacteria</taxon>
        <taxon>Bacillati</taxon>
        <taxon>Bacillota</taxon>
        <taxon>Bacilli</taxon>
        <taxon>Bacillales</taxon>
        <taxon>Paenibacillaceae</taxon>
        <taxon>Brevibacillus</taxon>
    </lineage>
</organism>
<gene>
    <name evidence="2" type="ORF">I532_15361</name>
</gene>
<reference evidence="2 3" key="1">
    <citation type="submission" date="2013-03" db="EMBL/GenBank/DDBJ databases">
        <title>Assembly of a new bacterial strain Brevibacillus borstelensis AK1.</title>
        <authorList>
            <person name="Rajan I."/>
            <person name="PoliReddy D."/>
            <person name="Sugumar T."/>
            <person name="Rathinam K."/>
            <person name="Alqarawi S."/>
            <person name="Khalil A.B."/>
            <person name="Sivakumar N."/>
        </authorList>
    </citation>
    <scope>NUCLEOTIDE SEQUENCE [LARGE SCALE GENOMIC DNA]</scope>
    <source>
        <strain evidence="2 3">AK1</strain>
    </source>
</reference>
<dbReference type="AlphaFoldDB" id="M8DE32"/>
<comment type="caution">
    <text evidence="2">The sequence shown here is derived from an EMBL/GenBank/DDBJ whole genome shotgun (WGS) entry which is preliminary data.</text>
</comment>
<proteinExistence type="predicted"/>
<dbReference type="OrthoDB" id="9814826at2"/>
<dbReference type="STRING" id="1300222.I532_15361"/>
<feature type="domain" description="Transcription regulator PadR N-terminal" evidence="1">
    <location>
        <begin position="70"/>
        <end position="135"/>
    </location>
</feature>
<name>M8DE32_9BACL</name>
<dbReference type="EMBL" id="APBN01000006">
    <property type="protein sequence ID" value="EMT51733.1"/>
    <property type="molecule type" value="Genomic_DNA"/>
</dbReference>
<dbReference type="InterPro" id="IPR052509">
    <property type="entry name" value="Metal_resp_DNA-bind_regulator"/>
</dbReference>
<dbReference type="Pfam" id="PF03551">
    <property type="entry name" value="PadR"/>
    <property type="match status" value="1"/>
</dbReference>
<dbReference type="PANTHER" id="PTHR33169">
    <property type="entry name" value="PADR-FAMILY TRANSCRIPTIONAL REGULATOR"/>
    <property type="match status" value="1"/>
</dbReference>
<sequence>MDQTPEREPVSSFFGKASIDKEKTVVYYIVNGYILNGCIENGYTIGGAFLSRNNTFATEQLTDSAYYILLSLLTPRHGYGIMKYVEELTEGEVTIGPATLYTLIKKMQEAGYIVLGEGEDERRKTYTATEKGRTIIEGEINRRSRMVDHGKAAWKSATEGINHE</sequence>
<dbReference type="PANTHER" id="PTHR33169:SF13">
    <property type="entry name" value="PADR-FAMILY TRANSCRIPTIONAL REGULATOR"/>
    <property type="match status" value="1"/>
</dbReference>
<evidence type="ECO:0000313" key="2">
    <source>
        <dbReference type="EMBL" id="EMT51733.1"/>
    </source>
</evidence>
<evidence type="ECO:0000259" key="1">
    <source>
        <dbReference type="Pfam" id="PF03551"/>
    </source>
</evidence>
<dbReference type="Proteomes" id="UP000012081">
    <property type="component" value="Unassembled WGS sequence"/>
</dbReference>
<dbReference type="InterPro" id="IPR036390">
    <property type="entry name" value="WH_DNA-bd_sf"/>
</dbReference>
<accession>M8DE32</accession>
<dbReference type="InterPro" id="IPR036388">
    <property type="entry name" value="WH-like_DNA-bd_sf"/>
</dbReference>
<dbReference type="SUPFAM" id="SSF46785">
    <property type="entry name" value="Winged helix' DNA-binding domain"/>
    <property type="match status" value="1"/>
</dbReference>
<keyword evidence="3" id="KW-1185">Reference proteome</keyword>
<dbReference type="Gene3D" id="1.10.10.10">
    <property type="entry name" value="Winged helix-like DNA-binding domain superfamily/Winged helix DNA-binding domain"/>
    <property type="match status" value="1"/>
</dbReference>